<dbReference type="GeneID" id="43579861"/>
<proteinExistence type="predicted"/>
<name>A0A5E8B5J7_9ASCO</name>
<evidence type="ECO:0000313" key="2">
    <source>
        <dbReference type="Proteomes" id="UP000398389"/>
    </source>
</evidence>
<dbReference type="AlphaFoldDB" id="A0A5E8B5J7"/>
<dbReference type="EMBL" id="CABVLU010000001">
    <property type="protein sequence ID" value="VVT46084.1"/>
    <property type="molecule type" value="Genomic_DNA"/>
</dbReference>
<sequence>MNPLHLSALDDFDSSLSEGLPLTPKQRQVYRLAKKYFVSTQGPGSLEEYGSLTALNSPKHQKALQAYHGNVGDGVYKNTSAIDNALRYAKTSIFYKPMVEDEKNDMNSMMLPEESSQSNNSLSKRNSAATFIQWKRDTSNNSLEEFPAVFEKSSSLVVERLPSSAMKTSSNNTSWKTQRSSSPPLIITKRLLASDEFECTDPNCSCRQGTIDSGILESFRNRTQVPTEREIDLPSPISTDSFNFSALCSSIGSSADYSDGYFCDIDLFSPCADLSLGECIKKSNDDETCKEHSASPVEFNKGYKSEGRHDGLRRRVSMKLKRYCQVAIPAQKLTRRLSMRANGGGS</sequence>
<gene>
    <name evidence="1" type="ORF">SAPINGB_P001038</name>
</gene>
<dbReference type="Proteomes" id="UP000398389">
    <property type="component" value="Unassembled WGS sequence"/>
</dbReference>
<dbReference type="RefSeq" id="XP_031851652.1">
    <property type="nucleotide sequence ID" value="XM_031995761.1"/>
</dbReference>
<reference evidence="1 2" key="1">
    <citation type="submission" date="2019-09" db="EMBL/GenBank/DDBJ databases">
        <authorList>
            <person name="Brejova B."/>
        </authorList>
    </citation>
    <scope>NUCLEOTIDE SEQUENCE [LARGE SCALE GENOMIC DNA]</scope>
</reference>
<evidence type="ECO:0000313" key="1">
    <source>
        <dbReference type="EMBL" id="VVT46084.1"/>
    </source>
</evidence>
<accession>A0A5E8B5J7</accession>
<protein>
    <submittedName>
        <fullName evidence="1">Uncharacterized protein</fullName>
    </submittedName>
</protein>
<keyword evidence="2" id="KW-1185">Reference proteome</keyword>
<organism evidence="1 2">
    <name type="scientific">Magnusiomyces paraingens</name>
    <dbReference type="NCBI Taxonomy" id="2606893"/>
    <lineage>
        <taxon>Eukaryota</taxon>
        <taxon>Fungi</taxon>
        <taxon>Dikarya</taxon>
        <taxon>Ascomycota</taxon>
        <taxon>Saccharomycotina</taxon>
        <taxon>Dipodascomycetes</taxon>
        <taxon>Dipodascales</taxon>
        <taxon>Dipodascaceae</taxon>
        <taxon>Magnusiomyces</taxon>
    </lineage>
</organism>